<comment type="caution">
    <text evidence="2">The sequence shown here is derived from an EMBL/GenBank/DDBJ whole genome shotgun (WGS) entry which is preliminary data.</text>
</comment>
<organism evidence="2 3">
    <name type="scientific">Dissostichus mawsoni</name>
    <name type="common">Antarctic cod</name>
    <dbReference type="NCBI Taxonomy" id="36200"/>
    <lineage>
        <taxon>Eukaryota</taxon>
        <taxon>Metazoa</taxon>
        <taxon>Chordata</taxon>
        <taxon>Craniata</taxon>
        <taxon>Vertebrata</taxon>
        <taxon>Euteleostomi</taxon>
        <taxon>Actinopterygii</taxon>
        <taxon>Neopterygii</taxon>
        <taxon>Teleostei</taxon>
        <taxon>Neoteleostei</taxon>
        <taxon>Acanthomorphata</taxon>
        <taxon>Eupercaria</taxon>
        <taxon>Perciformes</taxon>
        <taxon>Notothenioidei</taxon>
        <taxon>Nototheniidae</taxon>
        <taxon>Dissostichus</taxon>
    </lineage>
</organism>
<reference evidence="2 3" key="1">
    <citation type="submission" date="2020-03" db="EMBL/GenBank/DDBJ databases">
        <title>Dissostichus mawsoni Genome sequencing and assembly.</title>
        <authorList>
            <person name="Park H."/>
        </authorList>
    </citation>
    <scope>NUCLEOTIDE SEQUENCE [LARGE SCALE GENOMIC DNA]</scope>
    <source>
        <strain evidence="2">DM0001</strain>
        <tissue evidence="2">Muscle</tissue>
    </source>
</reference>
<feature type="region of interest" description="Disordered" evidence="1">
    <location>
        <begin position="42"/>
        <end position="61"/>
    </location>
</feature>
<dbReference type="Proteomes" id="UP000518266">
    <property type="component" value="Unassembled WGS sequence"/>
</dbReference>
<feature type="compositionally biased region" description="Acidic residues" evidence="1">
    <location>
        <begin position="43"/>
        <end position="56"/>
    </location>
</feature>
<evidence type="ECO:0000256" key="1">
    <source>
        <dbReference type="SAM" id="MobiDB-lite"/>
    </source>
</evidence>
<evidence type="ECO:0000313" key="3">
    <source>
        <dbReference type="Proteomes" id="UP000518266"/>
    </source>
</evidence>
<sequence>MLTRIHGYTSCSPVILFIFVMSAEEEERLNGRKREMEVCYITDGDDDNDGDDEDEWIPASNSPTEEDLICKYFHDGFSYDEFWIFWKLPTI</sequence>
<evidence type="ECO:0000313" key="2">
    <source>
        <dbReference type="EMBL" id="KAF3860166.1"/>
    </source>
</evidence>
<keyword evidence="3" id="KW-1185">Reference proteome</keyword>
<dbReference type="EMBL" id="JAAKFY010000002">
    <property type="protein sequence ID" value="KAF3860166.1"/>
    <property type="molecule type" value="Genomic_DNA"/>
</dbReference>
<name>A0A7J5ZEU7_DISMA</name>
<proteinExistence type="predicted"/>
<gene>
    <name evidence="2" type="ORF">F7725_000421</name>
</gene>
<protein>
    <submittedName>
        <fullName evidence="2">Uncharacterized protein</fullName>
    </submittedName>
</protein>
<dbReference type="AlphaFoldDB" id="A0A7J5ZEU7"/>
<accession>A0A7J5ZEU7</accession>